<name>A0A518GY42_9BACT</name>
<evidence type="ECO:0000313" key="2">
    <source>
        <dbReference type="EMBL" id="QDV33462.1"/>
    </source>
</evidence>
<dbReference type="OrthoDB" id="220792at2"/>
<dbReference type="InterPro" id="IPR011990">
    <property type="entry name" value="TPR-like_helical_dom_sf"/>
</dbReference>
<dbReference type="Gene3D" id="1.25.40.10">
    <property type="entry name" value="Tetratricopeptide repeat domain"/>
    <property type="match status" value="1"/>
</dbReference>
<dbReference type="KEGG" id="tpla:ElP_13340"/>
<protein>
    <recommendedName>
        <fullName evidence="4">Tetratricopeptide repeat protein</fullName>
    </recommendedName>
</protein>
<proteinExistence type="predicted"/>
<feature type="region of interest" description="Disordered" evidence="1">
    <location>
        <begin position="173"/>
        <end position="206"/>
    </location>
</feature>
<reference evidence="2 3" key="1">
    <citation type="submission" date="2019-02" db="EMBL/GenBank/DDBJ databases">
        <title>Deep-cultivation of Planctomycetes and their phenomic and genomic characterization uncovers novel biology.</title>
        <authorList>
            <person name="Wiegand S."/>
            <person name="Jogler M."/>
            <person name="Boedeker C."/>
            <person name="Pinto D."/>
            <person name="Vollmers J."/>
            <person name="Rivas-Marin E."/>
            <person name="Kohn T."/>
            <person name="Peeters S.H."/>
            <person name="Heuer A."/>
            <person name="Rast P."/>
            <person name="Oberbeckmann S."/>
            <person name="Bunk B."/>
            <person name="Jeske O."/>
            <person name="Meyerdierks A."/>
            <person name="Storesund J.E."/>
            <person name="Kallscheuer N."/>
            <person name="Luecker S."/>
            <person name="Lage O.M."/>
            <person name="Pohl T."/>
            <person name="Merkel B.J."/>
            <person name="Hornburger P."/>
            <person name="Mueller R.-W."/>
            <person name="Bruemmer F."/>
            <person name="Labrenz M."/>
            <person name="Spormann A.M."/>
            <person name="Op den Camp H."/>
            <person name="Overmann J."/>
            <person name="Amann R."/>
            <person name="Jetten M.S.M."/>
            <person name="Mascher T."/>
            <person name="Medema M.H."/>
            <person name="Devos D.P."/>
            <person name="Kaster A.-K."/>
            <person name="Ovreas L."/>
            <person name="Rohde M."/>
            <person name="Galperin M.Y."/>
            <person name="Jogler C."/>
        </authorList>
    </citation>
    <scope>NUCLEOTIDE SEQUENCE [LARGE SCALE GENOMIC DNA]</scope>
    <source>
        <strain evidence="2 3">ElP</strain>
    </source>
</reference>
<dbReference type="Proteomes" id="UP000317835">
    <property type="component" value="Chromosome"/>
</dbReference>
<sequence>MLRKVVAINLKALGADHPVTARSHGRLALYLDLQDRPSEDIAYWKSAVAGVEGSRSAGGASGLERALGRDTSARSALAVALAQLGEPLDAWRNWEADLARGLLDDLSARQFRPLTVDQRRHEADLRGQLQALDEQIGRASARTSRSQDEDRRFNDLRERHSILHSQYVALENELNDQYGSSPARPPPSTKSAPPCRPIRRWSGGWT</sequence>
<dbReference type="EMBL" id="CP036426">
    <property type="protein sequence ID" value="QDV33462.1"/>
    <property type="molecule type" value="Genomic_DNA"/>
</dbReference>
<evidence type="ECO:0000256" key="1">
    <source>
        <dbReference type="SAM" id="MobiDB-lite"/>
    </source>
</evidence>
<keyword evidence="3" id="KW-1185">Reference proteome</keyword>
<feature type="region of interest" description="Disordered" evidence="1">
    <location>
        <begin position="129"/>
        <end position="153"/>
    </location>
</feature>
<gene>
    <name evidence="2" type="ORF">ElP_13340</name>
</gene>
<evidence type="ECO:0008006" key="4">
    <source>
        <dbReference type="Google" id="ProtNLM"/>
    </source>
</evidence>
<accession>A0A518GY42</accession>
<evidence type="ECO:0000313" key="3">
    <source>
        <dbReference type="Proteomes" id="UP000317835"/>
    </source>
</evidence>
<organism evidence="2 3">
    <name type="scientific">Tautonia plasticadhaerens</name>
    <dbReference type="NCBI Taxonomy" id="2527974"/>
    <lineage>
        <taxon>Bacteria</taxon>
        <taxon>Pseudomonadati</taxon>
        <taxon>Planctomycetota</taxon>
        <taxon>Planctomycetia</taxon>
        <taxon>Isosphaerales</taxon>
        <taxon>Isosphaeraceae</taxon>
        <taxon>Tautonia</taxon>
    </lineage>
</organism>
<dbReference type="AlphaFoldDB" id="A0A518GY42"/>